<evidence type="ECO:0000313" key="1">
    <source>
        <dbReference type="EMBL" id="MBC8359996.1"/>
    </source>
</evidence>
<dbReference type="AlphaFoldDB" id="A0A8J6NNJ1"/>
<organism evidence="1 2">
    <name type="scientific">Candidatus Desulfatibia profunda</name>
    <dbReference type="NCBI Taxonomy" id="2841695"/>
    <lineage>
        <taxon>Bacteria</taxon>
        <taxon>Pseudomonadati</taxon>
        <taxon>Thermodesulfobacteriota</taxon>
        <taxon>Desulfobacteria</taxon>
        <taxon>Desulfobacterales</taxon>
        <taxon>Desulfobacterales incertae sedis</taxon>
        <taxon>Candidatus Desulfatibia</taxon>
    </lineage>
</organism>
<feature type="non-terminal residue" evidence="1">
    <location>
        <position position="702"/>
    </location>
</feature>
<dbReference type="Proteomes" id="UP000603434">
    <property type="component" value="Unassembled WGS sequence"/>
</dbReference>
<proteinExistence type="predicted"/>
<accession>A0A8J6NNJ1</accession>
<gene>
    <name evidence="1" type="ORF">H8E23_01175</name>
</gene>
<dbReference type="EMBL" id="JACNJH010000054">
    <property type="protein sequence ID" value="MBC8359996.1"/>
    <property type="molecule type" value="Genomic_DNA"/>
</dbReference>
<evidence type="ECO:0000313" key="2">
    <source>
        <dbReference type="Proteomes" id="UP000603434"/>
    </source>
</evidence>
<reference evidence="1 2" key="1">
    <citation type="submission" date="2020-08" db="EMBL/GenBank/DDBJ databases">
        <title>Bridging the membrane lipid divide: bacteria of the FCB group superphylum have the potential to synthesize archaeal ether lipids.</title>
        <authorList>
            <person name="Villanueva L."/>
            <person name="Von Meijenfeldt F.A.B."/>
            <person name="Westbye A.B."/>
            <person name="Yadav S."/>
            <person name="Hopmans E.C."/>
            <person name="Dutilh B.E."/>
            <person name="Sinninghe Damste J.S."/>
        </authorList>
    </citation>
    <scope>NUCLEOTIDE SEQUENCE [LARGE SCALE GENOMIC DNA]</scope>
    <source>
        <strain evidence="1">NIOZ-UU30</strain>
    </source>
</reference>
<protein>
    <submittedName>
        <fullName evidence="1">Uncharacterized protein</fullName>
    </submittedName>
</protein>
<sequence>MDNNVSRFLFDKRDHELIRIVNDVQRGKSSVKYARRFYSPYFHPHGIKEMTETRGLRIAFAVVHLLSSLEVGGMEDRINALRSLRNEVLDTAEGPMPKNTARVLLQIMKDLVRAHGDYRKQLELAHDFRTTAPGKPRVVRRQLKRYHLLEMPEEWNQIAFDDHVHDVNTKGRKSSTHLVMDAWIKGIRRLRVIHYNHIEPRFAAELLEAAKILDIDVRIGIEFFARFRDKYVQLIWVPRGFADAQAFLCFLAEPAVMKVMEAGRQVSLYQQQYVPALLRKFNQSHRLELNQTYGIELPPINEPDFLAYVGMGQKSRLHLAKFIHDQMLKVLQAQTERLRAEYPSASPERCSDITRWIESMNTLDLEAVIDRYLEPEKNPEIRYPETPDDGPDVPELLRLTPFELLVRLTQLYSGYRVTLNLTHLKAEDVLELLYDCQGMITRLEIFNLKDHAAGKTAHIAEISRLQEAINKGSAIRLKQIIRQIIERLKQSGAATNTQQIDKLITILYDIDMFKSYYSGKPLKARIGSDSTGRSPKVHGMGLVIRETLPKRAQRQIMQDCRTDIRETIPIRINAYKYTVYIPKETGRPFEKVLDRLAAVLPVLSRLGLAHREGWQVQAASTRMAHPGNIVTLGGAQKETVNGLYLNPPELPESRRLFRWSYLNSHLKNALKVLLGFIPAFLTFALTKDWWVLAYGGAFIWFG</sequence>
<name>A0A8J6NNJ1_9BACT</name>
<comment type="caution">
    <text evidence="1">The sequence shown here is derived from an EMBL/GenBank/DDBJ whole genome shotgun (WGS) entry which is preliminary data.</text>
</comment>